<dbReference type="EMBL" id="CAJJDN010000181">
    <property type="protein sequence ID" value="CAD8127881.1"/>
    <property type="molecule type" value="Genomic_DNA"/>
</dbReference>
<gene>
    <name evidence="2" type="ORF">PSON_ATCC_30995.1.T1810008</name>
</gene>
<dbReference type="PROSITE" id="PS50005">
    <property type="entry name" value="TPR"/>
    <property type="match status" value="1"/>
</dbReference>
<evidence type="ECO:0008006" key="4">
    <source>
        <dbReference type="Google" id="ProtNLM"/>
    </source>
</evidence>
<reference evidence="2" key="1">
    <citation type="submission" date="2021-01" db="EMBL/GenBank/DDBJ databases">
        <authorList>
            <consortium name="Genoscope - CEA"/>
            <person name="William W."/>
        </authorList>
    </citation>
    <scope>NUCLEOTIDE SEQUENCE</scope>
</reference>
<feature type="repeat" description="TPR" evidence="1">
    <location>
        <begin position="395"/>
        <end position="428"/>
    </location>
</feature>
<dbReference type="AlphaFoldDB" id="A0A8S1RHD5"/>
<sequence>MNKTTQIDKSYVLSQLHYKKKEFRIAFLQLRQSIASQILKSNHQLLKSVFPDSWQYKLLSKYLQDDDKFLTMPLQSILLDCQEFTMHKQFQCSISKSQKEILFYQLHNGIESSLYRDRHILIRKLCLLHSYFNQDYQKIIEDYLQQPRVQLKYYHQAFRFLTDFLDQFEEGINIYKKYLKENPSSIEGYDCLNDLLPTQSEQVELWKQFINDNPTNRTGYLRLLNIQNESSVLKLFIKNNPNDLYGFEQLSLLDKDENQLNQYLVKFPNNWEGYNKKCQIAFQLKGKFNSNIISDYLSSLDIKEICQFIHSDIENYKSQNQVINGYELEKLKYIISNFICKDSLVEKLNMLQNVEQKKRLIFQNEVFNDVMNSIIPQIYNIKQIEQSILQNKNDIKFYIEKAKYYYLLNQLEEALQVFDEFINLFPNQFIGYEEKAQFMKYKCKPIQIKQHWEKFIQQCPNQEDNILLKKGDVSTTILKQHEKAIQFLDQHIKLNPFDENGYLTKIKLLHNQGRQKDLLMVIDKYFEINPLNEEIQLLKVQMLTKIYSNEIALQYINSLPYEQSIKLVEMKAKILGDKNKEEGLKVLTEYLLSNPDSRKANKLRIKFIRDFFGNQYINSLRELIKKDPHSIKNYKLFYKMTLDEHTLYDEARDWIDFYIETHPDKKENHRILLNMITK</sequence>
<keyword evidence="1" id="KW-0802">TPR repeat</keyword>
<dbReference type="OrthoDB" id="299067at2759"/>
<dbReference type="InterPro" id="IPR019734">
    <property type="entry name" value="TPR_rpt"/>
</dbReference>
<evidence type="ECO:0000313" key="3">
    <source>
        <dbReference type="Proteomes" id="UP000692954"/>
    </source>
</evidence>
<proteinExistence type="predicted"/>
<organism evidence="2 3">
    <name type="scientific">Paramecium sonneborni</name>
    <dbReference type="NCBI Taxonomy" id="65129"/>
    <lineage>
        <taxon>Eukaryota</taxon>
        <taxon>Sar</taxon>
        <taxon>Alveolata</taxon>
        <taxon>Ciliophora</taxon>
        <taxon>Intramacronucleata</taxon>
        <taxon>Oligohymenophorea</taxon>
        <taxon>Peniculida</taxon>
        <taxon>Parameciidae</taxon>
        <taxon>Paramecium</taxon>
    </lineage>
</organism>
<accession>A0A8S1RHD5</accession>
<keyword evidence="3" id="KW-1185">Reference proteome</keyword>
<dbReference type="Proteomes" id="UP000692954">
    <property type="component" value="Unassembled WGS sequence"/>
</dbReference>
<comment type="caution">
    <text evidence="2">The sequence shown here is derived from an EMBL/GenBank/DDBJ whole genome shotgun (WGS) entry which is preliminary data.</text>
</comment>
<evidence type="ECO:0000256" key="1">
    <source>
        <dbReference type="PROSITE-ProRule" id="PRU00339"/>
    </source>
</evidence>
<evidence type="ECO:0000313" key="2">
    <source>
        <dbReference type="EMBL" id="CAD8127881.1"/>
    </source>
</evidence>
<protein>
    <recommendedName>
        <fullName evidence="4">Tetratricopeptide repeat protein</fullName>
    </recommendedName>
</protein>
<name>A0A8S1RHD5_9CILI</name>